<keyword evidence="7 9" id="KW-0472">Membrane</keyword>
<evidence type="ECO:0000256" key="5">
    <source>
        <dbReference type="ARBA" id="ARBA00022989"/>
    </source>
</evidence>
<feature type="transmembrane region" description="Helical" evidence="9">
    <location>
        <begin position="9"/>
        <end position="26"/>
    </location>
</feature>
<name>A0AAV7KBC7_9METZ</name>
<dbReference type="GO" id="GO:0016051">
    <property type="term" value="P:carbohydrate biosynthetic process"/>
    <property type="evidence" value="ECO:0007669"/>
    <property type="project" value="InterPro"/>
</dbReference>
<comment type="caution">
    <text evidence="10">The sequence shown here is derived from an EMBL/GenBank/DDBJ whole genome shotgun (WGS) entry which is preliminary data.</text>
</comment>
<protein>
    <recommendedName>
        <fullName evidence="9">Carbohydrate sulfotransferase</fullName>
        <ecNumber evidence="9">2.8.2.-</ecNumber>
    </recommendedName>
</protein>
<evidence type="ECO:0000256" key="9">
    <source>
        <dbReference type="RuleBase" id="RU364020"/>
    </source>
</evidence>
<keyword evidence="5 9" id="KW-1133">Transmembrane helix</keyword>
<evidence type="ECO:0000256" key="7">
    <source>
        <dbReference type="ARBA" id="ARBA00023136"/>
    </source>
</evidence>
<dbReference type="InterPro" id="IPR005331">
    <property type="entry name" value="Sulfotransferase"/>
</dbReference>
<dbReference type="Proteomes" id="UP001165289">
    <property type="component" value="Unassembled WGS sequence"/>
</dbReference>
<keyword evidence="9" id="KW-0735">Signal-anchor</keyword>
<dbReference type="GO" id="GO:0000139">
    <property type="term" value="C:Golgi membrane"/>
    <property type="evidence" value="ECO:0007669"/>
    <property type="project" value="UniProtKB-SubCell"/>
</dbReference>
<sequence>MKKLTRKELFIFILILYTLITTFYITQFSEPNEYFIKEEIHKNKKEKIIENNVSWINYRKNWNQEVLVTTNIADKTLKFTDKYRMEMTSKGLHPLNLQHKYLHDRIDRIDQFCNVSLLESKGIYKLFGSYYRVRFSDKSELLQCAVLKVSSRTWIHLLRELEGMKEESFPYQKTFRRISMDFNYQNPKLNAQRYQTYTKFLIARNPFQRLLSGYTDQFITRYRLGKPYFYEVITINYLSNLTKEYITQLRNELKKGEERLTQGLDSSIIQQIRRLNAGYGKSKITFLEFLNFVIYSFRNKGFYGLNDHWKPISHFCDPCAIKYDIIAKFETLKEDSDAILNYVQRNNPKRKVTFPNDHPTTTLDCCNEEFRIVPLNVRRSIYEIFKQDYLLFGYEYREDENNIC</sequence>
<evidence type="ECO:0000256" key="4">
    <source>
        <dbReference type="ARBA" id="ARBA00022692"/>
    </source>
</evidence>
<keyword evidence="11" id="KW-1185">Reference proteome</keyword>
<evidence type="ECO:0000256" key="1">
    <source>
        <dbReference type="ARBA" id="ARBA00004323"/>
    </source>
</evidence>
<evidence type="ECO:0000256" key="6">
    <source>
        <dbReference type="ARBA" id="ARBA00023034"/>
    </source>
</evidence>
<evidence type="ECO:0000313" key="11">
    <source>
        <dbReference type="Proteomes" id="UP001165289"/>
    </source>
</evidence>
<gene>
    <name evidence="10" type="ORF">LOD99_15454</name>
</gene>
<reference evidence="10 11" key="1">
    <citation type="journal article" date="2023" name="BMC Biol.">
        <title>The compact genome of the sponge Oopsacas minuta (Hexactinellida) is lacking key metazoan core genes.</title>
        <authorList>
            <person name="Santini S."/>
            <person name="Schenkelaars Q."/>
            <person name="Jourda C."/>
            <person name="Duchesne M."/>
            <person name="Belahbib H."/>
            <person name="Rocher C."/>
            <person name="Selva M."/>
            <person name="Riesgo A."/>
            <person name="Vervoort M."/>
            <person name="Leys S.P."/>
            <person name="Kodjabachian L."/>
            <person name="Le Bivic A."/>
            <person name="Borchiellini C."/>
            <person name="Claverie J.M."/>
            <person name="Renard E."/>
        </authorList>
    </citation>
    <scope>NUCLEOTIDE SEQUENCE [LARGE SCALE GENOMIC DNA]</scope>
    <source>
        <strain evidence="10">SPO-2</strain>
    </source>
</reference>
<keyword evidence="3 9" id="KW-0808">Transferase</keyword>
<accession>A0AAV7KBC7</accession>
<dbReference type="EMBL" id="JAKMXF010000099">
    <property type="protein sequence ID" value="KAI6658185.1"/>
    <property type="molecule type" value="Genomic_DNA"/>
</dbReference>
<comment type="subcellular location">
    <subcellularLocation>
        <location evidence="1 9">Golgi apparatus membrane</location>
        <topology evidence="1 9">Single-pass type II membrane protein</topology>
    </subcellularLocation>
</comment>
<evidence type="ECO:0000256" key="2">
    <source>
        <dbReference type="ARBA" id="ARBA00006339"/>
    </source>
</evidence>
<organism evidence="10 11">
    <name type="scientific">Oopsacas minuta</name>
    <dbReference type="NCBI Taxonomy" id="111878"/>
    <lineage>
        <taxon>Eukaryota</taxon>
        <taxon>Metazoa</taxon>
        <taxon>Porifera</taxon>
        <taxon>Hexactinellida</taxon>
        <taxon>Hexasterophora</taxon>
        <taxon>Lyssacinosida</taxon>
        <taxon>Leucopsacidae</taxon>
        <taxon>Oopsacas</taxon>
    </lineage>
</organism>
<dbReference type="PANTHER" id="PTHR12137">
    <property type="entry name" value="CARBOHYDRATE SULFOTRANSFERASE"/>
    <property type="match status" value="1"/>
</dbReference>
<dbReference type="PANTHER" id="PTHR12137:SF54">
    <property type="entry name" value="CARBOHYDRATE SULFOTRANSFERASE"/>
    <property type="match status" value="1"/>
</dbReference>
<evidence type="ECO:0000256" key="8">
    <source>
        <dbReference type="ARBA" id="ARBA00023180"/>
    </source>
</evidence>
<dbReference type="InterPro" id="IPR018011">
    <property type="entry name" value="Carb_sulfotrans_8-10"/>
</dbReference>
<dbReference type="EC" id="2.8.2.-" evidence="9"/>
<proteinExistence type="inferred from homology"/>
<keyword evidence="9" id="KW-0119">Carbohydrate metabolism</keyword>
<evidence type="ECO:0000313" key="10">
    <source>
        <dbReference type="EMBL" id="KAI6658185.1"/>
    </source>
</evidence>
<keyword evidence="6 9" id="KW-0333">Golgi apparatus</keyword>
<keyword evidence="4 9" id="KW-0812">Transmembrane</keyword>
<dbReference type="GO" id="GO:0008146">
    <property type="term" value="F:sulfotransferase activity"/>
    <property type="evidence" value="ECO:0007669"/>
    <property type="project" value="InterPro"/>
</dbReference>
<keyword evidence="8 9" id="KW-0325">Glycoprotein</keyword>
<dbReference type="Pfam" id="PF03567">
    <property type="entry name" value="Sulfotransfer_2"/>
    <property type="match status" value="1"/>
</dbReference>
<comment type="similarity">
    <text evidence="2 9">Belongs to the sulfotransferase 2 family.</text>
</comment>
<dbReference type="AlphaFoldDB" id="A0AAV7KBC7"/>
<evidence type="ECO:0000256" key="3">
    <source>
        <dbReference type="ARBA" id="ARBA00022679"/>
    </source>
</evidence>